<comment type="catalytic activity">
    <reaction evidence="1">
        <text>ATP + protein L-histidine = ADP + protein N-phospho-L-histidine.</text>
        <dbReference type="EC" id="2.7.13.3"/>
    </reaction>
</comment>
<feature type="transmembrane region" description="Helical" evidence="18">
    <location>
        <begin position="273"/>
        <end position="295"/>
    </location>
</feature>
<dbReference type="RefSeq" id="WP_377291419.1">
    <property type="nucleotide sequence ID" value="NZ_JBHSBM010000027.1"/>
</dbReference>
<evidence type="ECO:0000256" key="17">
    <source>
        <dbReference type="ARBA" id="ARBA00030800"/>
    </source>
</evidence>
<accession>A0ABV8IHS1</accession>
<evidence type="ECO:0000256" key="13">
    <source>
        <dbReference type="ARBA" id="ARBA00023004"/>
    </source>
</evidence>
<evidence type="ECO:0000256" key="10">
    <source>
        <dbReference type="ARBA" id="ARBA00022741"/>
    </source>
</evidence>
<dbReference type="GO" id="GO:0016301">
    <property type="term" value="F:kinase activity"/>
    <property type="evidence" value="ECO:0007669"/>
    <property type="project" value="UniProtKB-KW"/>
</dbReference>
<evidence type="ECO:0000256" key="18">
    <source>
        <dbReference type="SAM" id="Phobius"/>
    </source>
</evidence>
<evidence type="ECO:0000256" key="7">
    <source>
        <dbReference type="ARBA" id="ARBA00022490"/>
    </source>
</evidence>
<organism evidence="20 21">
    <name type="scientific">Planomonospora corallina</name>
    <dbReference type="NCBI Taxonomy" id="1806052"/>
    <lineage>
        <taxon>Bacteria</taxon>
        <taxon>Bacillati</taxon>
        <taxon>Actinomycetota</taxon>
        <taxon>Actinomycetes</taxon>
        <taxon>Streptosporangiales</taxon>
        <taxon>Streptosporangiaceae</taxon>
        <taxon>Planomonospora</taxon>
    </lineage>
</organism>
<feature type="transmembrane region" description="Helical" evidence="18">
    <location>
        <begin position="213"/>
        <end position="232"/>
    </location>
</feature>
<dbReference type="InterPro" id="IPR050482">
    <property type="entry name" value="Sensor_HK_TwoCompSys"/>
</dbReference>
<reference evidence="21" key="1">
    <citation type="journal article" date="2019" name="Int. J. Syst. Evol. Microbiol.">
        <title>The Global Catalogue of Microorganisms (GCM) 10K type strain sequencing project: providing services to taxonomists for standard genome sequencing and annotation.</title>
        <authorList>
            <consortium name="The Broad Institute Genomics Platform"/>
            <consortium name="The Broad Institute Genome Sequencing Center for Infectious Disease"/>
            <person name="Wu L."/>
            <person name="Ma J."/>
        </authorList>
    </citation>
    <scope>NUCLEOTIDE SEQUENCE [LARGE SCALE GENOMIC DNA]</scope>
    <source>
        <strain evidence="21">TBRC 4489</strain>
    </source>
</reference>
<gene>
    <name evidence="20" type="ORF">ACFOWE_23800</name>
</gene>
<dbReference type="SUPFAM" id="SSF55874">
    <property type="entry name" value="ATPase domain of HSP90 chaperone/DNA topoisomerase II/histidine kinase"/>
    <property type="match status" value="1"/>
</dbReference>
<dbReference type="InterPro" id="IPR036890">
    <property type="entry name" value="HATPase_C_sf"/>
</dbReference>
<keyword evidence="13" id="KW-0408">Iron</keyword>
<evidence type="ECO:0000256" key="9">
    <source>
        <dbReference type="ARBA" id="ARBA00022679"/>
    </source>
</evidence>
<dbReference type="PRINTS" id="PR00344">
    <property type="entry name" value="BCTRLSENSOR"/>
</dbReference>
<dbReference type="EMBL" id="JBHSBM010000027">
    <property type="protein sequence ID" value="MFC4061335.1"/>
    <property type="molecule type" value="Genomic_DNA"/>
</dbReference>
<evidence type="ECO:0000259" key="19">
    <source>
        <dbReference type="SMART" id="SM00387"/>
    </source>
</evidence>
<dbReference type="PANTHER" id="PTHR24421">
    <property type="entry name" value="NITRATE/NITRITE SENSOR PROTEIN NARX-RELATED"/>
    <property type="match status" value="1"/>
</dbReference>
<dbReference type="InterPro" id="IPR003594">
    <property type="entry name" value="HATPase_dom"/>
</dbReference>
<proteinExistence type="predicted"/>
<keyword evidence="11 20" id="KW-0418">Kinase</keyword>
<keyword evidence="18" id="KW-0472">Membrane</keyword>
<evidence type="ECO:0000256" key="5">
    <source>
        <dbReference type="ARBA" id="ARBA00017322"/>
    </source>
</evidence>
<keyword evidence="15" id="KW-0479">Metal-binding</keyword>
<dbReference type="PANTHER" id="PTHR24421:SF10">
    <property type="entry name" value="NITRATE_NITRITE SENSOR PROTEIN NARQ"/>
    <property type="match status" value="1"/>
</dbReference>
<evidence type="ECO:0000313" key="21">
    <source>
        <dbReference type="Proteomes" id="UP001595850"/>
    </source>
</evidence>
<keyword evidence="15" id="KW-0411">Iron-sulfur</keyword>
<protein>
    <recommendedName>
        <fullName evidence="5">Oxygen sensor histidine kinase NreB</fullName>
        <ecNumber evidence="4">2.7.13.3</ecNumber>
    </recommendedName>
    <alternativeName>
        <fullName evidence="17">Nitrogen regulation protein B</fullName>
    </alternativeName>
</protein>
<evidence type="ECO:0000313" key="20">
    <source>
        <dbReference type="EMBL" id="MFC4061335.1"/>
    </source>
</evidence>
<dbReference type="SMART" id="SM00387">
    <property type="entry name" value="HATPase_c"/>
    <property type="match status" value="1"/>
</dbReference>
<keyword evidence="14" id="KW-0902">Two-component regulatory system</keyword>
<keyword evidence="18" id="KW-0812">Transmembrane</keyword>
<comment type="subcellular location">
    <subcellularLocation>
        <location evidence="3">Cytoplasm</location>
    </subcellularLocation>
</comment>
<feature type="transmembrane region" description="Helical" evidence="18">
    <location>
        <begin position="238"/>
        <end position="261"/>
    </location>
</feature>
<keyword evidence="21" id="KW-1185">Reference proteome</keyword>
<dbReference type="InterPro" id="IPR004358">
    <property type="entry name" value="Sig_transdc_His_kin-like_C"/>
</dbReference>
<keyword evidence="18" id="KW-1133">Transmembrane helix</keyword>
<sequence>MSRRWAAAVAWTGAAAAPLLSAVTAWMMVRLPVPPFEIVDPLALTFPAAGAFLITKRPRLFFPWMLWGIGLASSVYNLLLVSVLWTYHRGLTELAAYLAWPAMWTWLWYVVPAFGLLPLLFPDGRPPSPRWRPLVHLMLATAVGHSLLMAFSPDMGFEIGVPLENPFGIAALGTLPELVERHIVIPLLGFCVAGIASLVVRFRAGGPETRRQVAWFAYAMGLLVISMTARLASGNAPLARYAEMVIVCAIPLSIVVAVLRYRLYDIDVILNRTLVHVTVAVVGGGVYSGLIWLGSTLAADHGHAAGLAAALSAGMVFHPVRLRVQRAVDRLLKVERDPYRAADRLNRTVQEAEDPAGALATATDMVRWALGADGVRVEVDGERVLVFTSGAPGQRPRTVPLEWHGEPVGRLQVTGARPGRESLAVLSRHVAELAHAVRLAADLRRSRERISSTRDEERRRLGRELHDGLGPALTAIAMTLDEARRRIEDDRAGTQEILVRVRGEMTRTIGEVRELVYGLRPPALDDLGLEGALRAVTEVPGTRVDVAVDGPLTGLPAAVEVAAYRIAQEALTNVRRHAGAERATLRLRRLPGELRVEVCDDGVGLPDRPDAGLGLISMRERAAEVGGSCELSRPPGGGTVVTARLPLPEMA</sequence>
<dbReference type="Gene3D" id="1.20.5.1930">
    <property type="match status" value="1"/>
</dbReference>
<feature type="transmembrane region" description="Helical" evidence="18">
    <location>
        <begin position="183"/>
        <end position="201"/>
    </location>
</feature>
<evidence type="ECO:0000256" key="2">
    <source>
        <dbReference type="ARBA" id="ARBA00001966"/>
    </source>
</evidence>
<evidence type="ECO:0000256" key="11">
    <source>
        <dbReference type="ARBA" id="ARBA00022777"/>
    </source>
</evidence>
<dbReference type="EC" id="2.7.13.3" evidence="4"/>
<evidence type="ECO:0000256" key="4">
    <source>
        <dbReference type="ARBA" id="ARBA00012438"/>
    </source>
</evidence>
<keyword evidence="8" id="KW-0597">Phosphoprotein</keyword>
<evidence type="ECO:0000256" key="3">
    <source>
        <dbReference type="ARBA" id="ARBA00004496"/>
    </source>
</evidence>
<name>A0ABV8IHS1_9ACTN</name>
<dbReference type="InterPro" id="IPR011712">
    <property type="entry name" value="Sig_transdc_His_kin_sub3_dim/P"/>
</dbReference>
<dbReference type="Proteomes" id="UP001595850">
    <property type="component" value="Unassembled WGS sequence"/>
</dbReference>
<evidence type="ECO:0000256" key="12">
    <source>
        <dbReference type="ARBA" id="ARBA00022840"/>
    </source>
</evidence>
<feature type="transmembrane region" description="Helical" evidence="18">
    <location>
        <begin position="97"/>
        <end position="121"/>
    </location>
</feature>
<comment type="cofactor">
    <cofactor evidence="2">
        <name>[4Fe-4S] cluster</name>
        <dbReference type="ChEBI" id="CHEBI:49883"/>
    </cofactor>
</comment>
<keyword evidence="12" id="KW-0067">ATP-binding</keyword>
<feature type="transmembrane region" description="Helical" evidence="18">
    <location>
        <begin position="61"/>
        <end position="85"/>
    </location>
</feature>
<feature type="transmembrane region" description="Helical" evidence="18">
    <location>
        <begin position="133"/>
        <end position="152"/>
    </location>
</feature>
<keyword evidence="6" id="KW-0004">4Fe-4S</keyword>
<evidence type="ECO:0000256" key="1">
    <source>
        <dbReference type="ARBA" id="ARBA00000085"/>
    </source>
</evidence>
<keyword evidence="10" id="KW-0547">Nucleotide-binding</keyword>
<evidence type="ECO:0000256" key="6">
    <source>
        <dbReference type="ARBA" id="ARBA00022485"/>
    </source>
</evidence>
<feature type="transmembrane region" description="Helical" evidence="18">
    <location>
        <begin position="38"/>
        <end position="54"/>
    </location>
</feature>
<dbReference type="Pfam" id="PF02518">
    <property type="entry name" value="HATPase_c"/>
    <property type="match status" value="1"/>
</dbReference>
<feature type="domain" description="Histidine kinase/HSP90-like ATPase" evidence="19">
    <location>
        <begin position="558"/>
        <end position="649"/>
    </location>
</feature>
<evidence type="ECO:0000256" key="16">
    <source>
        <dbReference type="ARBA" id="ARBA00024827"/>
    </source>
</evidence>
<keyword evidence="7" id="KW-0963">Cytoplasm</keyword>
<keyword evidence="9" id="KW-0808">Transferase</keyword>
<evidence type="ECO:0000256" key="8">
    <source>
        <dbReference type="ARBA" id="ARBA00022553"/>
    </source>
</evidence>
<dbReference type="Pfam" id="PF07730">
    <property type="entry name" value="HisKA_3"/>
    <property type="match status" value="1"/>
</dbReference>
<evidence type="ECO:0000256" key="14">
    <source>
        <dbReference type="ARBA" id="ARBA00023012"/>
    </source>
</evidence>
<evidence type="ECO:0000256" key="15">
    <source>
        <dbReference type="ARBA" id="ARBA00023014"/>
    </source>
</evidence>
<comment type="caution">
    <text evidence="20">The sequence shown here is derived from an EMBL/GenBank/DDBJ whole genome shotgun (WGS) entry which is preliminary data.</text>
</comment>
<dbReference type="Gene3D" id="3.30.565.10">
    <property type="entry name" value="Histidine kinase-like ATPase, C-terminal domain"/>
    <property type="match status" value="1"/>
</dbReference>
<dbReference type="CDD" id="cd16917">
    <property type="entry name" value="HATPase_UhpB-NarQ-NarX-like"/>
    <property type="match status" value="1"/>
</dbReference>
<comment type="function">
    <text evidence="16">Member of the two-component regulatory system NreB/NreC involved in the control of dissimilatory nitrate/nitrite reduction in response to oxygen. NreB functions as a direct oxygen sensor histidine kinase which is autophosphorylated, in the absence of oxygen, probably at the conserved histidine residue, and transfers its phosphate group probably to a conserved aspartate residue of NreC. NreB/NreC activates the expression of the nitrate (narGHJI) and nitrite (nir) reductase operons, as well as the putative nitrate transporter gene narT.</text>
</comment>